<evidence type="ECO:0000256" key="2">
    <source>
        <dbReference type="ARBA" id="ARBA00023002"/>
    </source>
</evidence>
<dbReference type="InterPro" id="IPR020904">
    <property type="entry name" value="Sc_DH/Rdtase_CS"/>
</dbReference>
<protein>
    <submittedName>
        <fullName evidence="4">3-oxoacyl-[acyl-carrier-protein] reductase</fullName>
    </submittedName>
</protein>
<dbReference type="PANTHER" id="PTHR42879:SF2">
    <property type="entry name" value="3-OXOACYL-[ACYL-CARRIER-PROTEIN] REDUCTASE FABG"/>
    <property type="match status" value="1"/>
</dbReference>
<dbReference type="Proteomes" id="UP000292209">
    <property type="component" value="Unassembled WGS sequence"/>
</dbReference>
<evidence type="ECO:0000259" key="3">
    <source>
        <dbReference type="SMART" id="SM00822"/>
    </source>
</evidence>
<dbReference type="PROSITE" id="PS00061">
    <property type="entry name" value="ADH_SHORT"/>
    <property type="match status" value="1"/>
</dbReference>
<evidence type="ECO:0000256" key="1">
    <source>
        <dbReference type="ARBA" id="ARBA00006484"/>
    </source>
</evidence>
<dbReference type="InterPro" id="IPR036291">
    <property type="entry name" value="NAD(P)-bd_dom_sf"/>
</dbReference>
<accession>A0A4Q7P605</accession>
<dbReference type="EMBL" id="SGXG01000001">
    <property type="protein sequence ID" value="RZS95496.1"/>
    <property type="molecule type" value="Genomic_DNA"/>
</dbReference>
<dbReference type="AlphaFoldDB" id="A0A4Q7P605"/>
<sequence>MRLENKVAIITGGANGIGEATVRLFAKEGAKISLWDMSEKGRKLAEELTEKGHQVEFRKLSVADREAVFHAVKGVKEKFGRIDILINNAGITRDRTLAKMSLEDWNVVIDVNQTGVFNCTQAVSEVMKENRYGRIVTAASNVGLRGNFGQTNYVATKSAVIGMTKVWALELGKYGITCNSVAPGFIETEMTNAIPEQVKKQMLPLIPVGFWGEPMDIAYGYLYLATDEARYVNGTCLVIDGGAARE</sequence>
<dbReference type="RefSeq" id="WP_130274577.1">
    <property type="nucleotide sequence ID" value="NZ_SGXG01000001.1"/>
</dbReference>
<keyword evidence="5" id="KW-1185">Reference proteome</keyword>
<dbReference type="NCBIfam" id="NF009466">
    <property type="entry name" value="PRK12826.1-2"/>
    <property type="match status" value="1"/>
</dbReference>
<dbReference type="PRINTS" id="PR00080">
    <property type="entry name" value="SDRFAMILY"/>
</dbReference>
<name>A0A4Q7P605_9BACT</name>
<organism evidence="4 5">
    <name type="scientific">Cecembia calidifontis</name>
    <dbReference type="NCBI Taxonomy" id="1187080"/>
    <lineage>
        <taxon>Bacteria</taxon>
        <taxon>Pseudomonadati</taxon>
        <taxon>Bacteroidota</taxon>
        <taxon>Cytophagia</taxon>
        <taxon>Cytophagales</taxon>
        <taxon>Cyclobacteriaceae</taxon>
        <taxon>Cecembia</taxon>
    </lineage>
</organism>
<dbReference type="SUPFAM" id="SSF51735">
    <property type="entry name" value="NAD(P)-binding Rossmann-fold domains"/>
    <property type="match status" value="1"/>
</dbReference>
<comment type="caution">
    <text evidence="4">The sequence shown here is derived from an EMBL/GenBank/DDBJ whole genome shotgun (WGS) entry which is preliminary data.</text>
</comment>
<dbReference type="Gene3D" id="3.40.50.720">
    <property type="entry name" value="NAD(P)-binding Rossmann-like Domain"/>
    <property type="match status" value="1"/>
</dbReference>
<dbReference type="OrthoDB" id="9788235at2"/>
<dbReference type="PANTHER" id="PTHR42879">
    <property type="entry name" value="3-OXOACYL-(ACYL-CARRIER-PROTEIN) REDUCTASE"/>
    <property type="match status" value="1"/>
</dbReference>
<dbReference type="SMART" id="SM00822">
    <property type="entry name" value="PKS_KR"/>
    <property type="match status" value="1"/>
</dbReference>
<dbReference type="GO" id="GO:0032787">
    <property type="term" value="P:monocarboxylic acid metabolic process"/>
    <property type="evidence" value="ECO:0007669"/>
    <property type="project" value="UniProtKB-ARBA"/>
</dbReference>
<dbReference type="InterPro" id="IPR002347">
    <property type="entry name" value="SDR_fam"/>
</dbReference>
<gene>
    <name evidence="4" type="ORF">BC751_1029</name>
</gene>
<dbReference type="InterPro" id="IPR050259">
    <property type="entry name" value="SDR"/>
</dbReference>
<dbReference type="InterPro" id="IPR057326">
    <property type="entry name" value="KR_dom"/>
</dbReference>
<keyword evidence="2" id="KW-0560">Oxidoreductase</keyword>
<dbReference type="Pfam" id="PF13561">
    <property type="entry name" value="adh_short_C2"/>
    <property type="match status" value="1"/>
</dbReference>
<feature type="domain" description="Ketoreductase" evidence="3">
    <location>
        <begin position="6"/>
        <end position="184"/>
    </location>
</feature>
<dbReference type="GO" id="GO:0016491">
    <property type="term" value="F:oxidoreductase activity"/>
    <property type="evidence" value="ECO:0007669"/>
    <property type="project" value="UniProtKB-KW"/>
</dbReference>
<comment type="similarity">
    <text evidence="1">Belongs to the short-chain dehydrogenases/reductases (SDR) family.</text>
</comment>
<evidence type="ECO:0000313" key="5">
    <source>
        <dbReference type="Proteomes" id="UP000292209"/>
    </source>
</evidence>
<reference evidence="4 5" key="1">
    <citation type="submission" date="2019-02" db="EMBL/GenBank/DDBJ databases">
        <title>Genomic Encyclopedia of Archaeal and Bacterial Type Strains, Phase II (KMG-II): from individual species to whole genera.</title>
        <authorList>
            <person name="Goeker M."/>
        </authorList>
    </citation>
    <scope>NUCLEOTIDE SEQUENCE [LARGE SCALE GENOMIC DNA]</scope>
    <source>
        <strain evidence="4 5">DSM 21411</strain>
    </source>
</reference>
<dbReference type="PRINTS" id="PR00081">
    <property type="entry name" value="GDHRDH"/>
</dbReference>
<evidence type="ECO:0000313" key="4">
    <source>
        <dbReference type="EMBL" id="RZS95496.1"/>
    </source>
</evidence>
<proteinExistence type="inferred from homology"/>
<dbReference type="FunFam" id="3.40.50.720:FF:000173">
    <property type="entry name" value="3-oxoacyl-[acyl-carrier protein] reductase"/>
    <property type="match status" value="1"/>
</dbReference>